<accession>V5NX01</accession>
<dbReference type="SUPFAM" id="SSF48726">
    <property type="entry name" value="Immunoglobulin"/>
    <property type="match status" value="1"/>
</dbReference>
<evidence type="ECO:0000256" key="1">
    <source>
        <dbReference type="ARBA" id="ARBA00005284"/>
    </source>
</evidence>
<dbReference type="InterPro" id="IPR013783">
    <property type="entry name" value="Ig-like_fold"/>
</dbReference>
<sequence>MKFFRILPWFSVFHISQTLSRLITLPCIYPPNVVLPEYFVGLWELVEPHHSKRLLVEFQRGVIKYHDNRLSVDLLNVFTKHDFSAIVQLTHAFEGRTFRCTILSSYTTSVVYTQETPIILGTFAPPGVTARPLVPRAEGETAVHCLNPNEKIPVPYLVILWLAVKPNGAISVLYDFQGGRVLTKDSSVTVDEERAVRYQDASAIFKKGSLLTDGTRVRCSFASSKSNSLIFSKDFILTFPRNYVTTSPITFRFTASPAVTTNLPIATPTVSAVSEQVIQRGALLKYGKRNDWIPLLCRTERTGKRAVRARWRFKDEEGAYEDVAEFPTVPSRAYPYWAFLTAQVAQGLFDLYVMVSEVSENKVMECDIWDASNSTIGAARTTVVVGKPPAPAPSYADPLNTYTKDARGTVGSKLYMPCRPFGALKEPIKVEWVRKAVDGSRTFPLTWLKGSAPVTPFPGYQISNQLDQNVFDLTITDLTVKNNRDLYTCRFYDASGSQSFLDYEVTVSVAEPAVVARAMTETSPQVMERIVAPEVRIETSNAVFFLGRHYECFPLDRDVRR</sequence>
<gene>
    <name evidence="4" type="primary">HP32</name>
</gene>
<dbReference type="PROSITE" id="PS50835">
    <property type="entry name" value="IG_LIKE"/>
    <property type="match status" value="1"/>
</dbReference>
<evidence type="ECO:0000313" key="4">
    <source>
        <dbReference type="EMBL" id="AHA93380.1"/>
    </source>
</evidence>
<dbReference type="GeneID" id="80532729"/>
<name>V5NX01_9ALPH</name>
<dbReference type="RefSeq" id="YP_010795571.1">
    <property type="nucleotide sequence ID" value="NC_075701.1"/>
</dbReference>
<dbReference type="InterPro" id="IPR036179">
    <property type="entry name" value="Ig-like_dom_sf"/>
</dbReference>
<protein>
    <submittedName>
        <fullName evidence="4">Hypothetical V-set protein</fullName>
    </submittedName>
</protein>
<comment type="similarity">
    <text evidence="1">Belongs to the herpesviridae glycoprotein C family.</text>
</comment>
<evidence type="ECO:0000256" key="2">
    <source>
        <dbReference type="ARBA" id="ARBA00022581"/>
    </source>
</evidence>
<keyword evidence="2" id="KW-0945">Host-virus interaction</keyword>
<dbReference type="Proteomes" id="UP000325782">
    <property type="component" value="Segment"/>
</dbReference>
<keyword evidence="5" id="KW-1185">Reference proteome</keyword>
<dbReference type="EMBL" id="HQ878327">
    <property type="protein sequence ID" value="AHA93380.1"/>
    <property type="molecule type" value="Genomic_DNA"/>
</dbReference>
<evidence type="ECO:0000313" key="5">
    <source>
        <dbReference type="Proteomes" id="UP000325782"/>
    </source>
</evidence>
<proteinExistence type="inferred from homology"/>
<reference evidence="4 5" key="1">
    <citation type="journal article" date="2012" name="PLoS ONE">
        <title>The genome of Chelonid herpesvirus 5 harbors atypical genes.</title>
        <authorList>
            <person name="Ackermann M."/>
            <person name="Koriabine M."/>
            <person name="Hartmann-Fritsch F."/>
            <person name="de Jong P.J."/>
            <person name="Lewis T.D."/>
            <person name="Schetle N."/>
            <person name="Work T.M."/>
            <person name="Dagenais J."/>
            <person name="Balazs G.H."/>
            <person name="Leong J.A."/>
        </authorList>
    </citation>
    <scope>NUCLEOTIDE SEQUENCE [LARGE SCALE GENOMIC DNA]</scope>
</reference>
<dbReference type="Gene3D" id="2.60.40.10">
    <property type="entry name" value="Immunoglobulins"/>
    <property type="match status" value="1"/>
</dbReference>
<dbReference type="InterPro" id="IPR007110">
    <property type="entry name" value="Ig-like_dom"/>
</dbReference>
<evidence type="ECO:0000259" key="3">
    <source>
        <dbReference type="PROSITE" id="PS50835"/>
    </source>
</evidence>
<feature type="domain" description="Ig-like" evidence="3">
    <location>
        <begin position="393"/>
        <end position="508"/>
    </location>
</feature>
<dbReference type="KEGG" id="vg:80532729"/>
<organism evidence="4 5">
    <name type="scientific">Chelonid alphaherpesvirus 5</name>
    <dbReference type="NCBI Taxonomy" id="702736"/>
    <lineage>
        <taxon>Viruses</taxon>
        <taxon>Duplodnaviria</taxon>
        <taxon>Heunggongvirae</taxon>
        <taxon>Peploviricota</taxon>
        <taxon>Herviviricetes</taxon>
        <taxon>Herpesvirales</taxon>
        <taxon>Orthoherpesviridae</taxon>
        <taxon>Alphaherpesvirinae</taxon>
        <taxon>Scutavirus</taxon>
        <taxon>Scutavirus chelonidalpha5</taxon>
    </lineage>
</organism>